<protein>
    <submittedName>
        <fullName evidence="2">Uncharacterized protein</fullName>
    </submittedName>
</protein>
<reference evidence="2" key="1">
    <citation type="submission" date="2018-02" db="EMBL/GenBank/DDBJ databases">
        <title>Rhizophora mucronata_Transcriptome.</title>
        <authorList>
            <person name="Meera S.P."/>
            <person name="Sreeshan A."/>
            <person name="Augustine A."/>
        </authorList>
    </citation>
    <scope>NUCLEOTIDE SEQUENCE</scope>
    <source>
        <tissue evidence="2">Leaf</tissue>
    </source>
</reference>
<name>A0A2P2PNM7_RHIMU</name>
<sequence length="23" mass="2457">MMFLSSSAPLNPSSVFPSKSKIT</sequence>
<dbReference type="AlphaFoldDB" id="A0A2P2PNM7"/>
<accession>A0A2P2PNM7</accession>
<evidence type="ECO:0000313" key="2">
    <source>
        <dbReference type="EMBL" id="MBX56342.1"/>
    </source>
</evidence>
<feature type="region of interest" description="Disordered" evidence="1">
    <location>
        <begin position="1"/>
        <end position="23"/>
    </location>
</feature>
<dbReference type="EMBL" id="GGEC01075858">
    <property type="protein sequence ID" value="MBX56342.1"/>
    <property type="molecule type" value="Transcribed_RNA"/>
</dbReference>
<organism evidence="2">
    <name type="scientific">Rhizophora mucronata</name>
    <name type="common">Asiatic mangrove</name>
    <dbReference type="NCBI Taxonomy" id="61149"/>
    <lineage>
        <taxon>Eukaryota</taxon>
        <taxon>Viridiplantae</taxon>
        <taxon>Streptophyta</taxon>
        <taxon>Embryophyta</taxon>
        <taxon>Tracheophyta</taxon>
        <taxon>Spermatophyta</taxon>
        <taxon>Magnoliopsida</taxon>
        <taxon>eudicotyledons</taxon>
        <taxon>Gunneridae</taxon>
        <taxon>Pentapetalae</taxon>
        <taxon>rosids</taxon>
        <taxon>fabids</taxon>
        <taxon>Malpighiales</taxon>
        <taxon>Rhizophoraceae</taxon>
        <taxon>Rhizophora</taxon>
    </lineage>
</organism>
<evidence type="ECO:0000256" key="1">
    <source>
        <dbReference type="SAM" id="MobiDB-lite"/>
    </source>
</evidence>
<proteinExistence type="predicted"/>